<evidence type="ECO:0000256" key="2">
    <source>
        <dbReference type="SAM" id="SignalP"/>
    </source>
</evidence>
<comment type="caution">
    <text evidence="3">The sequence shown here is derived from an EMBL/GenBank/DDBJ whole genome shotgun (WGS) entry which is preliminary data.</text>
</comment>
<accession>A0A9P7UPZ7</accession>
<evidence type="ECO:0000256" key="1">
    <source>
        <dbReference type="SAM" id="MobiDB-lite"/>
    </source>
</evidence>
<dbReference type="OrthoDB" id="3052881at2759"/>
<dbReference type="EMBL" id="CM032189">
    <property type="protein sequence ID" value="KAG7087574.1"/>
    <property type="molecule type" value="Genomic_DNA"/>
</dbReference>
<feature type="signal peptide" evidence="2">
    <location>
        <begin position="1"/>
        <end position="25"/>
    </location>
</feature>
<dbReference type="GeneID" id="66082603"/>
<keyword evidence="2" id="KW-0732">Signal</keyword>
<dbReference type="RefSeq" id="XP_043004045.1">
    <property type="nucleotide sequence ID" value="XM_043158691.1"/>
</dbReference>
<organism evidence="3 4">
    <name type="scientific">Marasmius oreades</name>
    <name type="common">fairy-ring Marasmius</name>
    <dbReference type="NCBI Taxonomy" id="181124"/>
    <lineage>
        <taxon>Eukaryota</taxon>
        <taxon>Fungi</taxon>
        <taxon>Dikarya</taxon>
        <taxon>Basidiomycota</taxon>
        <taxon>Agaricomycotina</taxon>
        <taxon>Agaricomycetes</taxon>
        <taxon>Agaricomycetidae</taxon>
        <taxon>Agaricales</taxon>
        <taxon>Marasmiineae</taxon>
        <taxon>Marasmiaceae</taxon>
        <taxon>Marasmius</taxon>
    </lineage>
</organism>
<gene>
    <name evidence="3" type="ORF">E1B28_013528</name>
</gene>
<dbReference type="KEGG" id="more:E1B28_013528"/>
<sequence>MQLILSLGRLSLLLILISCVCLALAEPNDIASGGLQVRAAKTKAKTKVKAPPVVAAKPKVKAATPKAKVTTPTTKATTPKAKVTTPKAKATTAKTAVTTPKAKPTTKTPPKTTKPPGNSTATTPSKTGAATSCPIPKKGKRAFFETDEELDAYYGIVQRDINRDVKIKGRSIEKRTNVCGFHELRDQDVANDGCQAVLPSAFVIDAATGNLVEQQVQNQPAGTACDHIIELQLVADVMQNTGACKAAELMLKAGGFKSLPEAGGISLTAKMKALIDKHVVPAVNGQRNVVFLDSGVNQAKNIYVQQFKGVATAQLPRGATVNNGAKAAQIRSYLTNAAIRVRTTTGAATLDNAIGNFLNAAKVDATKELEKRKTKAGQQCSEREQVILAQDASTIEAEPARSKQANFPSMQALWAKISDV</sequence>
<dbReference type="AlphaFoldDB" id="A0A9P7UPZ7"/>
<protein>
    <submittedName>
        <fullName evidence="3">Uncharacterized protein</fullName>
    </submittedName>
</protein>
<reference evidence="3" key="1">
    <citation type="journal article" date="2021" name="Genome Biol. Evol.">
        <title>The assembled and annotated genome of the fairy-ring fungus Marasmius oreades.</title>
        <authorList>
            <person name="Hiltunen M."/>
            <person name="Ament-Velasquez S.L."/>
            <person name="Johannesson H."/>
        </authorList>
    </citation>
    <scope>NUCLEOTIDE SEQUENCE</scope>
    <source>
        <strain evidence="3">03SP1</strain>
    </source>
</reference>
<feature type="chain" id="PRO_5040157394" evidence="2">
    <location>
        <begin position="26"/>
        <end position="420"/>
    </location>
</feature>
<dbReference type="Proteomes" id="UP001049176">
    <property type="component" value="Chromosome 9"/>
</dbReference>
<proteinExistence type="predicted"/>
<feature type="compositionally biased region" description="Polar residues" evidence="1">
    <location>
        <begin position="117"/>
        <end position="130"/>
    </location>
</feature>
<evidence type="ECO:0000313" key="3">
    <source>
        <dbReference type="EMBL" id="KAG7087574.1"/>
    </source>
</evidence>
<evidence type="ECO:0000313" key="4">
    <source>
        <dbReference type="Proteomes" id="UP001049176"/>
    </source>
</evidence>
<feature type="region of interest" description="Disordered" evidence="1">
    <location>
        <begin position="57"/>
        <end position="136"/>
    </location>
</feature>
<feature type="compositionally biased region" description="Low complexity" evidence="1">
    <location>
        <begin position="57"/>
        <end position="116"/>
    </location>
</feature>
<keyword evidence="4" id="KW-1185">Reference proteome</keyword>
<name>A0A9P7UPZ7_9AGAR</name>